<reference evidence="3 4" key="1">
    <citation type="submission" date="2019-01" db="EMBL/GenBank/DDBJ databases">
        <title>A draft genome assembly of the solar-powered sea slug Elysia chlorotica.</title>
        <authorList>
            <person name="Cai H."/>
            <person name="Li Q."/>
            <person name="Fang X."/>
            <person name="Li J."/>
            <person name="Curtis N.E."/>
            <person name="Altenburger A."/>
            <person name="Shibata T."/>
            <person name="Feng M."/>
            <person name="Maeda T."/>
            <person name="Schwartz J.A."/>
            <person name="Shigenobu S."/>
            <person name="Lundholm N."/>
            <person name="Nishiyama T."/>
            <person name="Yang H."/>
            <person name="Hasebe M."/>
            <person name="Li S."/>
            <person name="Pierce S.K."/>
            <person name="Wang J."/>
        </authorList>
    </citation>
    <scope>NUCLEOTIDE SEQUENCE [LARGE SCALE GENOMIC DNA]</scope>
    <source>
        <strain evidence="3">EC2010</strain>
        <tissue evidence="3">Whole organism of an adult</tissue>
    </source>
</reference>
<dbReference type="OrthoDB" id="6138997at2759"/>
<dbReference type="InterPro" id="IPR036397">
    <property type="entry name" value="RNaseH_sf"/>
</dbReference>
<dbReference type="Pfam" id="PF05380">
    <property type="entry name" value="Peptidase_A17"/>
    <property type="match status" value="1"/>
</dbReference>
<sequence>MGALAHCSPTLSVAQSRPSPFFPRERKGGVASVTGDSSLATYSWAVIGQGALSVGIHAAVCVGIGGGIARQAEYNHVDQWRNKGRRDILYKQRDQALSRVANWSPDIGTSRHGNASTWELRSSILIIRKARPRARFCGEQNKEKIKKITEIGDLGPDRAETEEASIDDTIEEAFTYRQKQVEVKINAEIVRERLMNANEVVKADSENLGVGSRHSSGFLGNARLPKLELPKFGRNHIACIKSVSGTSESYTVAREILFKRFDRKERIIFAQIQNLLSMGSNVGKSNGLWHLHDSLQSHVCSLETLGVSGDTYGVILTPLVLSRIPQDMRLEWEQKSEGRESDFNFLLDFFLQEIKRRESSQTIQHTLEAIGITEDAPPTSYKVSEHLKDSITFDEGKYDVDLPREDGQKGKLTNNKGMAEKCLQNLSKRVTGNSELEINLYVDDFLSGSDSEKEALQLMATSKQTMAEARMDLTKWSLNSQIVADTILKEFDPQFAVIDSTKVLGLKWSPSEDYFCFGGDQVKEDLVLSKGSVLSCIARLFNPFGFAAPFIVTAKLLFQELWVLGTDWHEELSDPHKGRVEQWLKNLSTLKEWKIPWCFGSSSWGDADKVEFHIFCNASEKAYGCCAYLRVEESSQVTCSLVMSKARVAHLKTVSLSRLELLGALLGARMLKFVLSELNLGWIKGNSSRWKMFVSNRVREIQNVTDISCWYHVAGSENSADMLTKGVPVESMKTSSLWLHGPMWMPTGSPDNAKAFKSAATELFKLYGSTTPKWRFSVPRAPWWGGWWERMVKSMKIALKKSVGSKSLVKAELETALNEVEACLNSRPLTFVGDDIDSGHALTPSHFLLGRGNHLDNQVSCDDSLNISADELKELEKELDGRLGVFWKRWQDDYLKHLPLPKRKDKSGKLKIGSVVLIREDNCPRLHWPIGIVEMLIEGRDGVVRTVKVKTNKGFYFRPIQRLHDLELHAYPVNESIDSNYDQQYVTRNLLLGGLIFSLLQRVKPFLYSFVSTDGLEISLQQRACCPFGQLSRIMFKLVRVEKRYALEKENKQNSKKRKHDEVKELQSKKRKLALGIDMLLKKADDLSEEASINEEGS</sequence>
<feature type="domain" description="DUF5641" evidence="2">
    <location>
        <begin position="885"/>
        <end position="964"/>
    </location>
</feature>
<dbReference type="STRING" id="188477.A0A3S1BSP4"/>
<dbReference type="PANTHER" id="PTHR47331:SF5">
    <property type="entry name" value="RIBONUCLEASE H"/>
    <property type="match status" value="1"/>
</dbReference>
<dbReference type="EMBL" id="RQTK01000099">
    <property type="protein sequence ID" value="RUS87866.1"/>
    <property type="molecule type" value="Genomic_DNA"/>
</dbReference>
<dbReference type="AlphaFoldDB" id="A0A3S1BSP4"/>
<organism evidence="3 4">
    <name type="scientific">Elysia chlorotica</name>
    <name type="common">Eastern emerald elysia</name>
    <name type="synonym">Sea slug</name>
    <dbReference type="NCBI Taxonomy" id="188477"/>
    <lineage>
        <taxon>Eukaryota</taxon>
        <taxon>Metazoa</taxon>
        <taxon>Spiralia</taxon>
        <taxon>Lophotrochozoa</taxon>
        <taxon>Mollusca</taxon>
        <taxon>Gastropoda</taxon>
        <taxon>Heterobranchia</taxon>
        <taxon>Euthyneura</taxon>
        <taxon>Panpulmonata</taxon>
        <taxon>Sacoglossa</taxon>
        <taxon>Placobranchoidea</taxon>
        <taxon>Plakobranchidae</taxon>
        <taxon>Elysia</taxon>
    </lineage>
</organism>
<protein>
    <recommendedName>
        <fullName evidence="2">DUF5641 domain-containing protein</fullName>
    </recommendedName>
</protein>
<dbReference type="Pfam" id="PF18701">
    <property type="entry name" value="DUF5641"/>
    <property type="match status" value="1"/>
</dbReference>
<evidence type="ECO:0000256" key="1">
    <source>
        <dbReference type="SAM" id="Coils"/>
    </source>
</evidence>
<dbReference type="Pfam" id="PF03564">
    <property type="entry name" value="DUF1759"/>
    <property type="match status" value="1"/>
</dbReference>
<dbReference type="InterPro" id="IPR008042">
    <property type="entry name" value="Retrotrans_Pao"/>
</dbReference>
<dbReference type="PANTHER" id="PTHR47331">
    <property type="entry name" value="PHD-TYPE DOMAIN-CONTAINING PROTEIN"/>
    <property type="match status" value="1"/>
</dbReference>
<dbReference type="GO" id="GO:0003676">
    <property type="term" value="F:nucleic acid binding"/>
    <property type="evidence" value="ECO:0007669"/>
    <property type="project" value="InterPro"/>
</dbReference>
<evidence type="ECO:0000259" key="2">
    <source>
        <dbReference type="Pfam" id="PF18701"/>
    </source>
</evidence>
<dbReference type="InterPro" id="IPR005312">
    <property type="entry name" value="DUF1759"/>
</dbReference>
<proteinExistence type="predicted"/>
<feature type="coiled-coil region" evidence="1">
    <location>
        <begin position="1038"/>
        <end position="1069"/>
    </location>
</feature>
<evidence type="ECO:0000313" key="4">
    <source>
        <dbReference type="Proteomes" id="UP000271974"/>
    </source>
</evidence>
<gene>
    <name evidence="3" type="ORF">EGW08_004399</name>
</gene>
<accession>A0A3S1BSP4</accession>
<comment type="caution">
    <text evidence="3">The sequence shown here is derived from an EMBL/GenBank/DDBJ whole genome shotgun (WGS) entry which is preliminary data.</text>
</comment>
<dbReference type="InterPro" id="IPR040676">
    <property type="entry name" value="DUF5641"/>
</dbReference>
<evidence type="ECO:0000313" key="3">
    <source>
        <dbReference type="EMBL" id="RUS87866.1"/>
    </source>
</evidence>
<dbReference type="Proteomes" id="UP000271974">
    <property type="component" value="Unassembled WGS sequence"/>
</dbReference>
<name>A0A3S1BSP4_ELYCH</name>
<keyword evidence="1" id="KW-0175">Coiled coil</keyword>
<dbReference type="Gene3D" id="3.30.420.10">
    <property type="entry name" value="Ribonuclease H-like superfamily/Ribonuclease H"/>
    <property type="match status" value="1"/>
</dbReference>
<keyword evidence="4" id="KW-1185">Reference proteome</keyword>